<dbReference type="PANTHER" id="PTHR34315">
    <property type="match status" value="1"/>
</dbReference>
<accession>A0A0M9ADT1</accession>
<comment type="caution">
    <text evidence="3">The sequence shown here is derived from an EMBL/GenBank/DDBJ whole genome shotgun (WGS) entry which is preliminary data.</text>
</comment>
<dbReference type="InterPro" id="IPR000627">
    <property type="entry name" value="Intradiol_dOase_C"/>
</dbReference>
<dbReference type="Pfam" id="PF00775">
    <property type="entry name" value="Dioxygenase_C"/>
    <property type="match status" value="1"/>
</dbReference>
<keyword evidence="3" id="KW-0560">Oxidoreductase</keyword>
<dbReference type="InterPro" id="IPR015889">
    <property type="entry name" value="Intradiol_dOase_core"/>
</dbReference>
<dbReference type="PATRIC" id="fig|271.14.peg.1170"/>
<gene>
    <name evidence="3" type="primary">clcA</name>
    <name evidence="3" type="ORF">BVI061214_01095</name>
</gene>
<evidence type="ECO:0000313" key="4">
    <source>
        <dbReference type="Proteomes" id="UP000037685"/>
    </source>
</evidence>
<name>A0A0M9ADT1_THEAQ</name>
<proteinExistence type="predicted"/>
<dbReference type="PANTHER" id="PTHR34315:SF1">
    <property type="entry name" value="INTRADIOL RING-CLEAVAGE DIOXYGENASES DOMAIN-CONTAINING PROTEIN-RELATED"/>
    <property type="match status" value="1"/>
</dbReference>
<dbReference type="Proteomes" id="UP000037685">
    <property type="component" value="Unassembled WGS sequence"/>
</dbReference>
<reference evidence="3 4" key="1">
    <citation type="submission" date="2015-07" db="EMBL/GenBank/DDBJ databases">
        <authorList>
            <person name="Noorani M."/>
        </authorList>
    </citation>
    <scope>NUCLEOTIDE SEQUENCE [LARGE SCALE GENOMIC DNA]</scope>
    <source>
        <strain evidence="4">ATCC 25104 / DSM 625 / JCM 10724 / NBRC 103206 / NCIMB 11243 / YT-1</strain>
    </source>
</reference>
<dbReference type="GO" id="GO:0008199">
    <property type="term" value="F:ferric iron binding"/>
    <property type="evidence" value="ECO:0007669"/>
    <property type="project" value="InterPro"/>
</dbReference>
<dbReference type="RefSeq" id="WP_053767609.1">
    <property type="nucleotide sequence ID" value="NZ_LHCI01000106.1"/>
</dbReference>
<feature type="signal peptide" evidence="1">
    <location>
        <begin position="1"/>
        <end position="20"/>
    </location>
</feature>
<dbReference type="GO" id="GO:0016702">
    <property type="term" value="F:oxidoreductase activity, acting on single donors with incorporation of molecular oxygen, incorporation of two atoms of oxygen"/>
    <property type="evidence" value="ECO:0007669"/>
    <property type="project" value="InterPro"/>
</dbReference>
<dbReference type="EMBL" id="LHCI01000106">
    <property type="protein sequence ID" value="KOX89912.1"/>
    <property type="molecule type" value="Genomic_DNA"/>
</dbReference>
<dbReference type="EC" id="1.13.11.-" evidence="3"/>
<dbReference type="SUPFAM" id="SSF49482">
    <property type="entry name" value="Aromatic compound dioxygenase"/>
    <property type="match status" value="1"/>
</dbReference>
<evidence type="ECO:0000259" key="2">
    <source>
        <dbReference type="Pfam" id="PF00775"/>
    </source>
</evidence>
<evidence type="ECO:0000313" key="3">
    <source>
        <dbReference type="EMBL" id="KOX89912.1"/>
    </source>
</evidence>
<keyword evidence="1" id="KW-0732">Signal</keyword>
<dbReference type="CDD" id="cd03457">
    <property type="entry name" value="intradiol_dioxygenase_like"/>
    <property type="match status" value="1"/>
</dbReference>
<dbReference type="Gene3D" id="2.60.130.10">
    <property type="entry name" value="Aromatic compound dioxygenase"/>
    <property type="match status" value="1"/>
</dbReference>
<evidence type="ECO:0000256" key="1">
    <source>
        <dbReference type="SAM" id="SignalP"/>
    </source>
</evidence>
<keyword evidence="3" id="KW-0223">Dioxygenase</keyword>
<feature type="chain" id="PRO_5005831117" evidence="1">
    <location>
        <begin position="21"/>
        <end position="193"/>
    </location>
</feature>
<sequence length="193" mass="21750">MKRRALLGLFLALPLARGQACTPTPALTQGPYYLRDVPEREDLREGLPGVPLRLRLRVQDRACRPLVGVRVDLWHTDALGRYSGINAPGTFCRGFRRTDAEGQAAFLTLFPGWYPSRTPHLHLRVEAGAQAFATQLFFPEEVQRQVYALPPYRERGMPRVGNRQDGLFRADLLLPLEREGEGFRGTFVLVLPG</sequence>
<organism evidence="3 4">
    <name type="scientific">Thermus aquaticus</name>
    <dbReference type="NCBI Taxonomy" id="271"/>
    <lineage>
        <taxon>Bacteria</taxon>
        <taxon>Thermotogati</taxon>
        <taxon>Deinococcota</taxon>
        <taxon>Deinococci</taxon>
        <taxon>Thermales</taxon>
        <taxon>Thermaceae</taxon>
        <taxon>Thermus</taxon>
    </lineage>
</organism>
<feature type="domain" description="Intradiol ring-cleavage dioxygenases" evidence="2">
    <location>
        <begin position="31"/>
        <end position="123"/>
    </location>
</feature>
<dbReference type="AlphaFoldDB" id="A0A0M9ADT1"/>
<protein>
    <submittedName>
        <fullName evidence="3">Chlorocatechol 1,2-dioxygenase</fullName>
        <ecNumber evidence="3">1.13.11.-</ecNumber>
    </submittedName>
</protein>